<dbReference type="GO" id="GO:0016491">
    <property type="term" value="F:oxidoreductase activity"/>
    <property type="evidence" value="ECO:0007669"/>
    <property type="project" value="UniProtKB-KW"/>
</dbReference>
<feature type="compositionally biased region" description="Basic and acidic residues" evidence="3">
    <location>
        <begin position="1"/>
        <end position="24"/>
    </location>
</feature>
<evidence type="ECO:0000259" key="4">
    <source>
        <dbReference type="SMART" id="SM01008"/>
    </source>
</evidence>
<dbReference type="InterPro" id="IPR000674">
    <property type="entry name" value="Ald_Oxase/Xan_DH_a/b"/>
</dbReference>
<dbReference type="Gene3D" id="3.30.365.10">
    <property type="entry name" value="Aldehyde oxidase/xanthine dehydrogenase, molybdopterin binding domain"/>
    <property type="match status" value="4"/>
</dbReference>
<comment type="caution">
    <text evidence="5">The sequence shown here is derived from an EMBL/GenBank/DDBJ whole genome shotgun (WGS) entry which is preliminary data.</text>
</comment>
<evidence type="ECO:0000313" key="5">
    <source>
        <dbReference type="EMBL" id="GEL21503.1"/>
    </source>
</evidence>
<dbReference type="Pfam" id="PF20256">
    <property type="entry name" value="MoCoBD_2"/>
    <property type="match status" value="1"/>
</dbReference>
<sequence>MRGRAVDDRCEERSAGMSTVEDRPTTATTGSPRKNGTERRWIGRSVPRKEDPKLLAGRATYVGDVTLPGMLHGAVLGSPHAHARIVSIDTSAAEAIPGVKAVLTGAQAAELVNPMPAFCAEPVPQTAIAIERVRYPGEAVAIVAATDRYIAEDACAAIRVEYEVLPAVVDPEAAMAPDATRIHETLDSNVAFHRVLDFGDVEGDLARAHTVVRTRARWHRMCASPMETAGAVASWNPFDKSMTVYSNSNFHNFLPWAFAGMLGVSTNRMRMIPCAVGGSFGSKHFITKVLAIAGALTKATGKPVQYLEDRVDNIAANDNVGCDRIYDAELALAEDGEMLGLTLKIVDDYGAYFQFAHGQHGNAMAQPTGPYRIGSLRYDVSCVLTNKVQQGFFRGAGADPGNFVLERLVDKASEVMGIDRAEIRRRNFIAPEQFPFKTPSGNVYDSGDYAAVLDRALELAGIDDWRAEQERLRAEGRYLGIGLATCQERTGYNASEWWFLYDNPPLPATSTPESVKMDVDAMGGVRVEVGCPLWGNSPETVVSQVVAEEFGIDPNDVSVTYADSTTGAMSAGPGGSRLTIMLSGATRGAARTIRDKMIRIAAHAMEIDPDDVECVDGTFRAKGVPGASMSMADIGMRAHLFFHSTPEDESSGLVAVHTYDHPYSTPPSADRTDMGAFYPMVSHACHIPIVEVDAETGVVTLRAYYAVNDCGTVMNPTLVEGQIVGGIVQGIGAALMEEYRYGEDGALDTPTFREYLMPSMHEVPEIVVEHLETPSPFTEYGVKGAGEGGRLVAPTAIASAVDDALKPFGVWVDELPMTPERVVDLVAGAHEGRP</sequence>
<accession>A0A511DAV0</accession>
<dbReference type="EMBL" id="BJVJ01000003">
    <property type="protein sequence ID" value="GEL21503.1"/>
    <property type="molecule type" value="Genomic_DNA"/>
</dbReference>
<dbReference type="Pfam" id="PF01315">
    <property type="entry name" value="Ald_Xan_dh_C"/>
    <property type="match status" value="1"/>
</dbReference>
<dbReference type="PANTHER" id="PTHR11908">
    <property type="entry name" value="XANTHINE DEHYDROGENASE"/>
    <property type="match status" value="1"/>
</dbReference>
<dbReference type="AlphaFoldDB" id="A0A511DAV0"/>
<keyword evidence="1" id="KW-0500">Molybdenum</keyword>
<dbReference type="InterPro" id="IPR016208">
    <property type="entry name" value="Ald_Oxase/xanthine_DH-like"/>
</dbReference>
<dbReference type="Gene3D" id="3.90.1170.50">
    <property type="entry name" value="Aldehyde oxidase/xanthine dehydrogenase, a/b hammerhead"/>
    <property type="match status" value="1"/>
</dbReference>
<feature type="domain" description="Aldehyde oxidase/xanthine dehydrogenase a/b hammerhead" evidence="4">
    <location>
        <begin position="56"/>
        <end position="166"/>
    </location>
</feature>
<evidence type="ECO:0000256" key="2">
    <source>
        <dbReference type="ARBA" id="ARBA00023002"/>
    </source>
</evidence>
<feature type="region of interest" description="Disordered" evidence="3">
    <location>
        <begin position="1"/>
        <end position="38"/>
    </location>
</feature>
<proteinExistence type="predicted"/>
<evidence type="ECO:0000313" key="6">
    <source>
        <dbReference type="Proteomes" id="UP000321685"/>
    </source>
</evidence>
<evidence type="ECO:0000256" key="1">
    <source>
        <dbReference type="ARBA" id="ARBA00022505"/>
    </source>
</evidence>
<feature type="compositionally biased region" description="Polar residues" evidence="3">
    <location>
        <begin position="25"/>
        <end position="34"/>
    </location>
</feature>
<reference evidence="5 6" key="1">
    <citation type="submission" date="2019-07" db="EMBL/GenBank/DDBJ databases">
        <title>Whole genome shotgun sequence of Pseudonocardia sulfidoxydans NBRC 16205.</title>
        <authorList>
            <person name="Hosoyama A."/>
            <person name="Uohara A."/>
            <person name="Ohji S."/>
            <person name="Ichikawa N."/>
        </authorList>
    </citation>
    <scope>NUCLEOTIDE SEQUENCE [LARGE SCALE GENOMIC DNA]</scope>
    <source>
        <strain evidence="5 6">NBRC 16205</strain>
    </source>
</reference>
<evidence type="ECO:0000256" key="3">
    <source>
        <dbReference type="SAM" id="MobiDB-lite"/>
    </source>
</evidence>
<dbReference type="Proteomes" id="UP000321685">
    <property type="component" value="Unassembled WGS sequence"/>
</dbReference>
<organism evidence="5 6">
    <name type="scientific">Pseudonocardia sulfidoxydans NBRC 16205</name>
    <dbReference type="NCBI Taxonomy" id="1223511"/>
    <lineage>
        <taxon>Bacteria</taxon>
        <taxon>Bacillati</taxon>
        <taxon>Actinomycetota</taxon>
        <taxon>Actinomycetes</taxon>
        <taxon>Pseudonocardiales</taxon>
        <taxon>Pseudonocardiaceae</taxon>
        <taxon>Pseudonocardia</taxon>
    </lineage>
</organism>
<gene>
    <name evidence="5" type="ORF">PSU4_04570</name>
</gene>
<dbReference type="GO" id="GO:0005506">
    <property type="term" value="F:iron ion binding"/>
    <property type="evidence" value="ECO:0007669"/>
    <property type="project" value="InterPro"/>
</dbReference>
<name>A0A511DAV0_9PSEU</name>
<dbReference type="InterPro" id="IPR008274">
    <property type="entry name" value="AldOxase/xan_DH_MoCoBD1"/>
</dbReference>
<dbReference type="PANTHER" id="PTHR11908:SF132">
    <property type="entry name" value="ALDEHYDE OXIDASE 1-RELATED"/>
    <property type="match status" value="1"/>
</dbReference>
<protein>
    <submittedName>
        <fullName evidence="5">Aldehyde dehydrogenase</fullName>
    </submittedName>
</protein>
<keyword evidence="2" id="KW-0560">Oxidoreductase</keyword>
<dbReference type="InterPro" id="IPR046867">
    <property type="entry name" value="AldOxase/xan_DH_MoCoBD2"/>
</dbReference>
<dbReference type="Pfam" id="PF02738">
    <property type="entry name" value="MoCoBD_1"/>
    <property type="match status" value="1"/>
</dbReference>
<dbReference type="SMART" id="SM01008">
    <property type="entry name" value="Ald_Xan_dh_C"/>
    <property type="match status" value="1"/>
</dbReference>
<dbReference type="InterPro" id="IPR037165">
    <property type="entry name" value="AldOxase/xan_DH_Mopterin-bd_sf"/>
</dbReference>
<dbReference type="SUPFAM" id="SSF54665">
    <property type="entry name" value="CO dehydrogenase molybdoprotein N-domain-like"/>
    <property type="match status" value="1"/>
</dbReference>
<dbReference type="InterPro" id="IPR036856">
    <property type="entry name" value="Ald_Oxase/Xan_DH_a/b_sf"/>
</dbReference>
<keyword evidence="6" id="KW-1185">Reference proteome</keyword>
<dbReference type="SUPFAM" id="SSF56003">
    <property type="entry name" value="Molybdenum cofactor-binding domain"/>
    <property type="match status" value="1"/>
</dbReference>